<protein>
    <submittedName>
        <fullName evidence="1">Uncharacterized protein</fullName>
    </submittedName>
</protein>
<sequence>MGAVDVPLRRIRLCGRYSPRQLRLEFVDLEWNYVKRAHHFSVMRADPVRTSDARHHSCRRIGHQCTGRRC</sequence>
<reference evidence="2" key="1">
    <citation type="journal article" date="2019" name="Nat. Commun.">
        <title>The genome of broomcorn millet.</title>
        <authorList>
            <person name="Zou C."/>
            <person name="Miki D."/>
            <person name="Li D."/>
            <person name="Tang Q."/>
            <person name="Xiao L."/>
            <person name="Rajput S."/>
            <person name="Deng P."/>
            <person name="Jia W."/>
            <person name="Huang R."/>
            <person name="Zhang M."/>
            <person name="Sun Y."/>
            <person name="Hu J."/>
            <person name="Fu X."/>
            <person name="Schnable P.S."/>
            <person name="Li F."/>
            <person name="Zhang H."/>
            <person name="Feng B."/>
            <person name="Zhu X."/>
            <person name="Liu R."/>
            <person name="Schnable J.C."/>
            <person name="Zhu J.-K."/>
            <person name="Zhang H."/>
        </authorList>
    </citation>
    <scope>NUCLEOTIDE SEQUENCE [LARGE SCALE GENOMIC DNA]</scope>
</reference>
<dbReference type="Proteomes" id="UP000275267">
    <property type="component" value="Unassembled WGS sequence"/>
</dbReference>
<organism evidence="1 2">
    <name type="scientific">Panicum miliaceum</name>
    <name type="common">Proso millet</name>
    <name type="synonym">Broomcorn millet</name>
    <dbReference type="NCBI Taxonomy" id="4540"/>
    <lineage>
        <taxon>Eukaryota</taxon>
        <taxon>Viridiplantae</taxon>
        <taxon>Streptophyta</taxon>
        <taxon>Embryophyta</taxon>
        <taxon>Tracheophyta</taxon>
        <taxon>Spermatophyta</taxon>
        <taxon>Magnoliopsida</taxon>
        <taxon>Liliopsida</taxon>
        <taxon>Poales</taxon>
        <taxon>Poaceae</taxon>
        <taxon>PACMAD clade</taxon>
        <taxon>Panicoideae</taxon>
        <taxon>Panicodae</taxon>
        <taxon>Paniceae</taxon>
        <taxon>Panicinae</taxon>
        <taxon>Panicum</taxon>
        <taxon>Panicum sect. Panicum</taxon>
    </lineage>
</organism>
<proteinExistence type="predicted"/>
<dbReference type="AlphaFoldDB" id="A0A3L6Q431"/>
<dbReference type="EMBL" id="PQIB02000014">
    <property type="protein sequence ID" value="RLM70194.1"/>
    <property type="molecule type" value="Genomic_DNA"/>
</dbReference>
<evidence type="ECO:0000313" key="1">
    <source>
        <dbReference type="EMBL" id="RLM70194.1"/>
    </source>
</evidence>
<keyword evidence="2" id="KW-1185">Reference proteome</keyword>
<name>A0A3L6Q431_PANMI</name>
<gene>
    <name evidence="1" type="ORF">C2845_PM17G06900</name>
</gene>
<evidence type="ECO:0000313" key="2">
    <source>
        <dbReference type="Proteomes" id="UP000275267"/>
    </source>
</evidence>
<accession>A0A3L6Q431</accession>
<comment type="caution">
    <text evidence="1">The sequence shown here is derived from an EMBL/GenBank/DDBJ whole genome shotgun (WGS) entry which is preliminary data.</text>
</comment>